<dbReference type="GO" id="GO:0033819">
    <property type="term" value="F:lipoyl(octanoyl) transferase activity"/>
    <property type="evidence" value="ECO:0007669"/>
    <property type="project" value="UniProtKB-EC"/>
</dbReference>
<gene>
    <name evidence="5 10" type="primary">lipB</name>
    <name evidence="10" type="ORF">V2H45_01205</name>
</gene>
<dbReference type="RefSeq" id="WP_330481773.1">
    <property type="nucleotide sequence ID" value="NZ_JAZBJZ010000002.1"/>
</dbReference>
<comment type="similarity">
    <text evidence="5 6">Belongs to the LipB family.</text>
</comment>
<evidence type="ECO:0000256" key="4">
    <source>
        <dbReference type="ARBA" id="ARBA00024732"/>
    </source>
</evidence>
<dbReference type="GO" id="GO:0005737">
    <property type="term" value="C:cytoplasm"/>
    <property type="evidence" value="ECO:0007669"/>
    <property type="project" value="UniProtKB-SubCell"/>
</dbReference>
<reference evidence="10" key="1">
    <citation type="submission" date="2024-01" db="EMBL/GenBank/DDBJ databases">
        <title>Bank of Algae and Cyanobacteria of the Azores (BACA) strain genomes.</title>
        <authorList>
            <person name="Luz R."/>
            <person name="Cordeiro R."/>
            <person name="Fonseca A."/>
            <person name="Goncalves V."/>
        </authorList>
    </citation>
    <scope>NUCLEOTIDE SEQUENCE</scope>
    <source>
        <strain evidence="10">BACA0141</strain>
    </source>
</reference>
<feature type="binding site" evidence="5">
    <location>
        <begin position="76"/>
        <end position="83"/>
    </location>
    <ligand>
        <name>substrate</name>
    </ligand>
</feature>
<keyword evidence="5" id="KW-0963">Cytoplasm</keyword>
<evidence type="ECO:0000256" key="5">
    <source>
        <dbReference type="HAMAP-Rule" id="MF_00013"/>
    </source>
</evidence>
<dbReference type="InterPro" id="IPR004143">
    <property type="entry name" value="BPL_LPL_catalytic"/>
</dbReference>
<evidence type="ECO:0000256" key="1">
    <source>
        <dbReference type="ARBA" id="ARBA00004821"/>
    </source>
</evidence>
<dbReference type="InterPro" id="IPR045864">
    <property type="entry name" value="aa-tRNA-synth_II/BPL/LPL"/>
</dbReference>
<keyword evidence="11" id="KW-1185">Reference proteome</keyword>
<evidence type="ECO:0000256" key="7">
    <source>
        <dbReference type="PIRSR" id="PIRSR016262-1"/>
    </source>
</evidence>
<evidence type="ECO:0000256" key="8">
    <source>
        <dbReference type="PIRSR" id="PIRSR016262-3"/>
    </source>
</evidence>
<comment type="pathway">
    <text evidence="1 5 6">Protein modification; protein lipoylation via endogenous pathway; protein N(6)-(lipoyl)lysine from octanoyl-[acyl-carrier-protein]: step 1/2.</text>
</comment>
<feature type="domain" description="BPL/LPL catalytic" evidence="9">
    <location>
        <begin position="34"/>
        <end position="212"/>
    </location>
</feature>
<comment type="catalytic activity">
    <reaction evidence="5 6">
        <text>octanoyl-[ACP] + L-lysyl-[protein] = N(6)-octanoyl-L-lysyl-[protein] + holo-[ACP] + H(+)</text>
        <dbReference type="Rhea" id="RHEA:17665"/>
        <dbReference type="Rhea" id="RHEA-COMP:9636"/>
        <dbReference type="Rhea" id="RHEA-COMP:9685"/>
        <dbReference type="Rhea" id="RHEA-COMP:9752"/>
        <dbReference type="Rhea" id="RHEA-COMP:9928"/>
        <dbReference type="ChEBI" id="CHEBI:15378"/>
        <dbReference type="ChEBI" id="CHEBI:29969"/>
        <dbReference type="ChEBI" id="CHEBI:64479"/>
        <dbReference type="ChEBI" id="CHEBI:78463"/>
        <dbReference type="ChEBI" id="CHEBI:78809"/>
        <dbReference type="EC" id="2.3.1.181"/>
    </reaction>
</comment>
<dbReference type="HAMAP" id="MF_00013">
    <property type="entry name" value="LipB"/>
    <property type="match status" value="1"/>
</dbReference>
<feature type="active site" description="Acyl-thioester intermediate" evidence="5 7">
    <location>
        <position position="174"/>
    </location>
</feature>
<dbReference type="EMBL" id="JAZBJZ010000002">
    <property type="protein sequence ID" value="MEE3715358.1"/>
    <property type="molecule type" value="Genomic_DNA"/>
</dbReference>
<protein>
    <recommendedName>
        <fullName evidence="5 6">Octanoyltransferase</fullName>
        <ecNumber evidence="5 6">2.3.1.181</ecNumber>
    </recommendedName>
    <alternativeName>
        <fullName evidence="5">Lipoate-protein ligase B</fullName>
    </alternativeName>
    <alternativeName>
        <fullName evidence="5">Lipoyl/octanoyl transferase</fullName>
    </alternativeName>
    <alternativeName>
        <fullName evidence="5">Octanoyl-[acyl-carrier-protein]-protein N-octanoyltransferase</fullName>
    </alternativeName>
</protein>
<dbReference type="GO" id="GO:0009249">
    <property type="term" value="P:protein lipoylation"/>
    <property type="evidence" value="ECO:0007669"/>
    <property type="project" value="InterPro"/>
</dbReference>
<comment type="miscellaneous">
    <text evidence="5">In the reaction, the free carboxyl group of octanoic acid is attached via an amide linkage to the epsilon-amino group of a specific lysine residue of lipoyl domains of lipoate-dependent enzymes.</text>
</comment>
<comment type="caution">
    <text evidence="5">Lacks conserved residue(s) required for the propagation of feature annotation.</text>
</comment>
<sequence>MRRSCYLYQSDRPIPYLTAWQWQRELMLARQQDSQLSDVLLLMEHPPVYTLGQGSSLEFLKFDLSNPEIECHRIERGGEVTYHAPGQIVGYPILNLNAYKRDLHWYLRQLEQVIIHVLEQYSLSPSRIQGLTGVWVDGQKIAQIGIKVSRWITMHGFALNVNMDLAGFERIVPCGISDRTCCSLSQFIPNVELANVRNQVAEAFAEIFEIDFLDSPLDWS</sequence>
<dbReference type="FunFam" id="3.30.930.10:FF:000035">
    <property type="entry name" value="Putative lipoyltransferase 2, mitochondrial"/>
    <property type="match status" value="1"/>
</dbReference>
<dbReference type="SUPFAM" id="SSF55681">
    <property type="entry name" value="Class II aaRS and biotin synthetases"/>
    <property type="match status" value="1"/>
</dbReference>
<name>A0AAW9PWQ2_9CYAN</name>
<dbReference type="Gene3D" id="3.30.930.10">
    <property type="entry name" value="Bira Bifunctional Protein, Domain 2"/>
    <property type="match status" value="1"/>
</dbReference>
<dbReference type="NCBIfam" id="NF010925">
    <property type="entry name" value="PRK14345.1"/>
    <property type="match status" value="1"/>
</dbReference>
<dbReference type="CDD" id="cd16444">
    <property type="entry name" value="LipB"/>
    <property type="match status" value="1"/>
</dbReference>
<proteinExistence type="inferred from homology"/>
<dbReference type="Proteomes" id="UP001333818">
    <property type="component" value="Unassembled WGS sequence"/>
</dbReference>
<dbReference type="InterPro" id="IPR000544">
    <property type="entry name" value="Octanoyltransferase"/>
</dbReference>
<evidence type="ECO:0000313" key="11">
    <source>
        <dbReference type="Proteomes" id="UP001333818"/>
    </source>
</evidence>
<keyword evidence="2 5" id="KW-0808">Transferase</keyword>
<dbReference type="PANTHER" id="PTHR10993">
    <property type="entry name" value="OCTANOYLTRANSFERASE"/>
    <property type="match status" value="1"/>
</dbReference>
<accession>A0AAW9PWQ2</accession>
<dbReference type="EC" id="2.3.1.181" evidence="5 6"/>
<dbReference type="AlphaFoldDB" id="A0AAW9PWQ2"/>
<comment type="function">
    <text evidence="4 5 6">Catalyzes the transfer of endogenously produced octanoic acid from octanoyl-acyl-carrier-protein onto the lipoyl domains of lipoate-dependent enzymes. Lipoyl-ACP can also act as a substrate although octanoyl-ACP is likely to be the physiological substrate.</text>
</comment>
<feature type="site" description="Lowers pKa of active site Cys" evidence="5 8">
    <location>
        <position position="140"/>
    </location>
</feature>
<dbReference type="NCBIfam" id="TIGR00214">
    <property type="entry name" value="lipB"/>
    <property type="match status" value="1"/>
</dbReference>
<evidence type="ECO:0000256" key="2">
    <source>
        <dbReference type="ARBA" id="ARBA00022679"/>
    </source>
</evidence>
<feature type="binding site" evidence="5">
    <location>
        <begin position="156"/>
        <end position="158"/>
    </location>
    <ligand>
        <name>substrate</name>
    </ligand>
</feature>
<dbReference type="PROSITE" id="PS01313">
    <property type="entry name" value="LIPB"/>
    <property type="match status" value="1"/>
</dbReference>
<keyword evidence="3 5" id="KW-0012">Acyltransferase</keyword>
<organism evidence="10 11">
    <name type="scientific">Tumidithrix elongata BACA0141</name>
    <dbReference type="NCBI Taxonomy" id="2716417"/>
    <lineage>
        <taxon>Bacteria</taxon>
        <taxon>Bacillati</taxon>
        <taxon>Cyanobacteriota</taxon>
        <taxon>Cyanophyceae</taxon>
        <taxon>Pseudanabaenales</taxon>
        <taxon>Pseudanabaenaceae</taxon>
        <taxon>Tumidithrix</taxon>
        <taxon>Tumidithrix elongata</taxon>
    </lineage>
</organism>
<dbReference type="InterPro" id="IPR020605">
    <property type="entry name" value="Octanoyltransferase_CS"/>
</dbReference>
<dbReference type="PROSITE" id="PS51733">
    <property type="entry name" value="BPL_LPL_CATALYTIC"/>
    <property type="match status" value="1"/>
</dbReference>
<evidence type="ECO:0000313" key="10">
    <source>
        <dbReference type="EMBL" id="MEE3715358.1"/>
    </source>
</evidence>
<evidence type="ECO:0000259" key="9">
    <source>
        <dbReference type="PROSITE" id="PS51733"/>
    </source>
</evidence>
<dbReference type="PIRSF" id="PIRSF016262">
    <property type="entry name" value="LPLase"/>
    <property type="match status" value="1"/>
</dbReference>
<evidence type="ECO:0000256" key="3">
    <source>
        <dbReference type="ARBA" id="ARBA00023315"/>
    </source>
</evidence>
<dbReference type="Pfam" id="PF21948">
    <property type="entry name" value="LplA-B_cat"/>
    <property type="match status" value="1"/>
</dbReference>
<dbReference type="PANTHER" id="PTHR10993:SF7">
    <property type="entry name" value="LIPOYLTRANSFERASE 2, MITOCHONDRIAL-RELATED"/>
    <property type="match status" value="1"/>
</dbReference>
<comment type="subcellular location">
    <subcellularLocation>
        <location evidence="5">Cytoplasm</location>
    </subcellularLocation>
</comment>
<comment type="caution">
    <text evidence="10">The sequence shown here is derived from an EMBL/GenBank/DDBJ whole genome shotgun (WGS) entry which is preliminary data.</text>
</comment>
<evidence type="ECO:0000256" key="6">
    <source>
        <dbReference type="PIRNR" id="PIRNR016262"/>
    </source>
</evidence>